<evidence type="ECO:0000313" key="4">
    <source>
        <dbReference type="EMBL" id="CAK9070389.1"/>
    </source>
</evidence>
<evidence type="ECO:0000259" key="2">
    <source>
        <dbReference type="PROSITE" id="PS50878"/>
    </source>
</evidence>
<proteinExistence type="predicted"/>
<dbReference type="SUPFAM" id="SSF56672">
    <property type="entry name" value="DNA/RNA polymerases"/>
    <property type="match status" value="1"/>
</dbReference>
<feature type="coiled-coil region" evidence="1">
    <location>
        <begin position="1202"/>
        <end position="1247"/>
    </location>
</feature>
<dbReference type="InterPro" id="IPR043502">
    <property type="entry name" value="DNA/RNA_pol_sf"/>
</dbReference>
<sequence>MLGLLPDRATLDTWATVQDAATWGGLESGLVRCVTRQLGDQNLTSLQVLAVIPTEVFEQALSNARRTCEGAALEPVTPEAVVSSVSDRLDQLRRSLKRRASLGEFDARKASKISESPKEMPVEGTEEAKDESFMELFAGEAGLTQAVRRQGLHVLEPGEIQTSSRVVTSMNLLCNKTFAELKALTKKRRVRWLHMAPPCRTFSRARRRDKFAKVKVLRSTRHPEGLEPKSSRVKEANLLASRAAQLSLLQWKAGGWFSLENPEGSLIWLYEPQLSTPKGCALNWPKPAALRDAGPRTDSWRLTLKEGSKLDTLFSVKAEIEKENEQCIGGLRNPWRSMKKVPGWSEEREFDQWHELEWVRARLASIFNCRTHERGLWGPLLEKLVQLSNDPDSEAASLPSHGTPLGILNRIPPGKVFPQLREDTRWEEQTKWDSLDWLEGASENYKSYEEAKQEADTLFQKELNKDFVDWSPSRTELEQVHGPLVPSAIGYISKVKLDGTVKGRLVHDLRRSGVNEHIEFEERLVLPRLKDALEDVLRLLEVKDPGEQVSFMSLDFSDAFKHLHVRPNERRFLAGSALGGWFVYKTVLFGIRTGPLVWGRTAALVARATQSLFHVDRCRLQVFVDDPLVVARGTTFQLADIFNTILMWWMSLGLKTAWKKGSTSPTAEWIGAKLTIDNTKLTVTVSVTAAKLNEWRLLCDTLETRPLVSRKPLQRFTGKMSWAAGFIPQLKPFVRMLHAALASNPNRLGGRSSVYYKQVEPALKWVRKLQDGRPVETFALAWTSVDEEQIGATMGDPGWAAGNSSDEEMKVNGAAVDLEAEDESWSLVNQGIKTEEAVGESPLKVPKVYHQESLGPYLRKGLAATAVKLEEQEVDKSWLVPNFEQKGAEGLATVAPRTPGFRKTEPVVKPYATGSAKRAQETAENPELFHKAMEEFQADKFASSNVASTQARIKWWEQKSRSLGLPDYPLTVEAIDAAGALLKAGQYRSAAQYLAAMKREHLRRGEQWSDALTMAVKDAVRSCVWGIGADKQCAAIDVRKLEQLYDIEPVEGGPARLCPVAAARRLLSVAHESGHQVEDPFLVVGASKQTPTKAAMIATFRRAVLALGYGEDHAQAVTGHLLRSSGGQFMARLGIEYYKIQLFCRWGSDTILRYLRDIPLEESAQWLSNSLTMEEVFDRSARALQLKEDDEKSRQRMEKAILEALGARCEEVLQRTEQAKEEVESARDEVEKVLMELNQKSVQMNEKWAEELSRKFLPKFVQNKSTRILHVVRDAFSTGCGHDHRSARDHSFVHDIPDPSTIDFRKCEAAGCLKLFEHFAQRP</sequence>
<evidence type="ECO:0000313" key="3">
    <source>
        <dbReference type="EMBL" id="CAK9070281.1"/>
    </source>
</evidence>
<keyword evidence="5" id="KW-1185">Reference proteome</keyword>
<dbReference type="InterPro" id="IPR043128">
    <property type="entry name" value="Rev_trsase/Diguanyl_cyclase"/>
</dbReference>
<comment type="caution">
    <text evidence="3">The sequence shown here is derived from an EMBL/GenBank/DDBJ whole genome shotgun (WGS) entry which is preliminary data.</text>
</comment>
<name>A0ABP0P3C2_9DINO</name>
<protein>
    <recommendedName>
        <fullName evidence="2">Reverse transcriptase domain-containing protein</fullName>
    </recommendedName>
</protein>
<gene>
    <name evidence="3" type="ORF">CCMP2556_LOCUS34564</name>
    <name evidence="4" type="ORF">CCMP2556_LOCUS34618</name>
</gene>
<organism evidence="3 5">
    <name type="scientific">Durusdinium trenchii</name>
    <dbReference type="NCBI Taxonomy" id="1381693"/>
    <lineage>
        <taxon>Eukaryota</taxon>
        <taxon>Sar</taxon>
        <taxon>Alveolata</taxon>
        <taxon>Dinophyceae</taxon>
        <taxon>Suessiales</taxon>
        <taxon>Symbiodiniaceae</taxon>
        <taxon>Durusdinium</taxon>
    </lineage>
</organism>
<feature type="domain" description="Reverse transcriptase" evidence="2">
    <location>
        <begin position="473"/>
        <end position="674"/>
    </location>
</feature>
<dbReference type="InterPro" id="IPR052055">
    <property type="entry name" value="Hepadnavirus_pol/RT"/>
</dbReference>
<dbReference type="EMBL" id="CAXAMN010022496">
    <property type="protein sequence ID" value="CAK9070389.1"/>
    <property type="molecule type" value="Genomic_DNA"/>
</dbReference>
<dbReference type="InterPro" id="IPR000477">
    <property type="entry name" value="RT_dom"/>
</dbReference>
<reference evidence="3 5" key="1">
    <citation type="submission" date="2024-02" db="EMBL/GenBank/DDBJ databases">
        <authorList>
            <person name="Chen Y."/>
            <person name="Shah S."/>
            <person name="Dougan E. K."/>
            <person name="Thang M."/>
            <person name="Chan C."/>
        </authorList>
    </citation>
    <scope>NUCLEOTIDE SEQUENCE [LARGE SCALE GENOMIC DNA]</scope>
</reference>
<dbReference type="PANTHER" id="PTHR33050:SF7">
    <property type="entry name" value="RIBONUCLEASE H"/>
    <property type="match status" value="1"/>
</dbReference>
<dbReference type="InterPro" id="IPR013762">
    <property type="entry name" value="Integrase-like_cat_sf"/>
</dbReference>
<evidence type="ECO:0000313" key="5">
    <source>
        <dbReference type="Proteomes" id="UP001642484"/>
    </source>
</evidence>
<keyword evidence="1" id="KW-0175">Coiled coil</keyword>
<dbReference type="PROSITE" id="PS50878">
    <property type="entry name" value="RT_POL"/>
    <property type="match status" value="1"/>
</dbReference>
<dbReference type="EMBL" id="CAXAMN010022485">
    <property type="protein sequence ID" value="CAK9070281.1"/>
    <property type="molecule type" value="Genomic_DNA"/>
</dbReference>
<dbReference type="Gene3D" id="3.30.70.270">
    <property type="match status" value="1"/>
</dbReference>
<evidence type="ECO:0000256" key="1">
    <source>
        <dbReference type="SAM" id="Coils"/>
    </source>
</evidence>
<dbReference type="Gene3D" id="1.10.443.10">
    <property type="entry name" value="Intergrase catalytic core"/>
    <property type="match status" value="1"/>
</dbReference>
<accession>A0ABP0P3C2</accession>
<dbReference type="Gene3D" id="3.10.10.10">
    <property type="entry name" value="HIV Type 1 Reverse Transcriptase, subunit A, domain 1"/>
    <property type="match status" value="1"/>
</dbReference>
<dbReference type="PANTHER" id="PTHR33050">
    <property type="entry name" value="REVERSE TRANSCRIPTASE DOMAIN-CONTAINING PROTEIN"/>
    <property type="match status" value="1"/>
</dbReference>
<dbReference type="Proteomes" id="UP001642484">
    <property type="component" value="Unassembled WGS sequence"/>
</dbReference>